<name>A0A8D8HS56_CULPI</name>
<evidence type="ECO:0000313" key="1">
    <source>
        <dbReference type="EMBL" id="CAG6539312.1"/>
    </source>
</evidence>
<proteinExistence type="predicted"/>
<dbReference type="EMBL" id="HBUE01018234">
    <property type="protein sequence ID" value="CAG6451402.1"/>
    <property type="molecule type" value="Transcribed_RNA"/>
</dbReference>
<reference evidence="1" key="1">
    <citation type="submission" date="2021-05" db="EMBL/GenBank/DDBJ databases">
        <authorList>
            <person name="Alioto T."/>
            <person name="Alioto T."/>
            <person name="Gomez Garrido J."/>
        </authorList>
    </citation>
    <scope>NUCLEOTIDE SEQUENCE</scope>
</reference>
<protein>
    <submittedName>
        <fullName evidence="1">(northern house mosquito) hypothetical protein</fullName>
    </submittedName>
</protein>
<organism evidence="1">
    <name type="scientific">Culex pipiens</name>
    <name type="common">House mosquito</name>
    <dbReference type="NCBI Taxonomy" id="7175"/>
    <lineage>
        <taxon>Eukaryota</taxon>
        <taxon>Metazoa</taxon>
        <taxon>Ecdysozoa</taxon>
        <taxon>Arthropoda</taxon>
        <taxon>Hexapoda</taxon>
        <taxon>Insecta</taxon>
        <taxon>Pterygota</taxon>
        <taxon>Neoptera</taxon>
        <taxon>Endopterygota</taxon>
        <taxon>Diptera</taxon>
        <taxon>Nematocera</taxon>
        <taxon>Culicoidea</taxon>
        <taxon>Culicidae</taxon>
        <taxon>Culicinae</taxon>
        <taxon>Culicini</taxon>
        <taxon>Culex</taxon>
        <taxon>Culex</taxon>
    </lineage>
</organism>
<dbReference type="EMBL" id="HBUE01326978">
    <property type="protein sequence ID" value="CAG6591340.1"/>
    <property type="molecule type" value="Transcribed_RNA"/>
</dbReference>
<accession>A0A8D8HS56</accession>
<dbReference type="AlphaFoldDB" id="A0A8D8HS56"/>
<sequence>MKIPLSTSEKNQKRKKKPSTLELFLSITRTGHHFTYNLIFSFLNTSSCASTVRHFPDRRVTHTLPVDLRTDFPGLLEANFPVEIRRNSPTRDDDRPMKNSN</sequence>
<dbReference type="EMBL" id="HBUE01220369">
    <property type="protein sequence ID" value="CAG6539312.1"/>
    <property type="molecule type" value="Transcribed_RNA"/>
</dbReference>